<evidence type="ECO:0000313" key="1">
    <source>
        <dbReference type="EMBL" id="KAH3816120.1"/>
    </source>
</evidence>
<gene>
    <name evidence="1" type="ORF">DPMN_117628</name>
</gene>
<dbReference type="EMBL" id="JAIWYP010000005">
    <property type="protein sequence ID" value="KAH3816120.1"/>
    <property type="molecule type" value="Genomic_DNA"/>
</dbReference>
<comment type="caution">
    <text evidence="1">The sequence shown here is derived from an EMBL/GenBank/DDBJ whole genome shotgun (WGS) entry which is preliminary data.</text>
</comment>
<name>A0A9D4GJC4_DREPO</name>
<proteinExistence type="predicted"/>
<reference evidence="1" key="1">
    <citation type="journal article" date="2019" name="bioRxiv">
        <title>The Genome of the Zebra Mussel, Dreissena polymorpha: A Resource for Invasive Species Research.</title>
        <authorList>
            <person name="McCartney M.A."/>
            <person name="Auch B."/>
            <person name="Kono T."/>
            <person name="Mallez S."/>
            <person name="Zhang Y."/>
            <person name="Obille A."/>
            <person name="Becker A."/>
            <person name="Abrahante J.E."/>
            <person name="Garbe J."/>
            <person name="Badalamenti J.P."/>
            <person name="Herman A."/>
            <person name="Mangelson H."/>
            <person name="Liachko I."/>
            <person name="Sullivan S."/>
            <person name="Sone E.D."/>
            <person name="Koren S."/>
            <person name="Silverstein K.A.T."/>
            <person name="Beckman K.B."/>
            <person name="Gohl D.M."/>
        </authorList>
    </citation>
    <scope>NUCLEOTIDE SEQUENCE</scope>
    <source>
        <strain evidence="1">Duluth1</strain>
        <tissue evidence="1">Whole animal</tissue>
    </source>
</reference>
<dbReference type="AlphaFoldDB" id="A0A9D4GJC4"/>
<keyword evidence="2" id="KW-1185">Reference proteome</keyword>
<organism evidence="1 2">
    <name type="scientific">Dreissena polymorpha</name>
    <name type="common">Zebra mussel</name>
    <name type="synonym">Mytilus polymorpha</name>
    <dbReference type="NCBI Taxonomy" id="45954"/>
    <lineage>
        <taxon>Eukaryota</taxon>
        <taxon>Metazoa</taxon>
        <taxon>Spiralia</taxon>
        <taxon>Lophotrochozoa</taxon>
        <taxon>Mollusca</taxon>
        <taxon>Bivalvia</taxon>
        <taxon>Autobranchia</taxon>
        <taxon>Heteroconchia</taxon>
        <taxon>Euheterodonta</taxon>
        <taxon>Imparidentia</taxon>
        <taxon>Neoheterodontei</taxon>
        <taxon>Myida</taxon>
        <taxon>Dreissenoidea</taxon>
        <taxon>Dreissenidae</taxon>
        <taxon>Dreissena</taxon>
    </lineage>
</organism>
<accession>A0A9D4GJC4</accession>
<evidence type="ECO:0000313" key="2">
    <source>
        <dbReference type="Proteomes" id="UP000828390"/>
    </source>
</evidence>
<reference evidence="1" key="2">
    <citation type="submission" date="2020-11" db="EMBL/GenBank/DDBJ databases">
        <authorList>
            <person name="McCartney M.A."/>
            <person name="Auch B."/>
            <person name="Kono T."/>
            <person name="Mallez S."/>
            <person name="Becker A."/>
            <person name="Gohl D.M."/>
            <person name="Silverstein K.A.T."/>
            <person name="Koren S."/>
            <person name="Bechman K.B."/>
            <person name="Herman A."/>
            <person name="Abrahante J.E."/>
            <person name="Garbe J."/>
        </authorList>
    </citation>
    <scope>NUCLEOTIDE SEQUENCE</scope>
    <source>
        <strain evidence="1">Duluth1</strain>
        <tissue evidence="1">Whole animal</tissue>
    </source>
</reference>
<dbReference type="Proteomes" id="UP000828390">
    <property type="component" value="Unassembled WGS sequence"/>
</dbReference>
<protein>
    <submittedName>
        <fullName evidence="1">Uncharacterized protein</fullName>
    </submittedName>
</protein>
<sequence length="57" mass="6291">MLSTSSKLDLDCYGCVGLEYLALPLLMVRPSLAELSATMFKTRDVFVRNTMPPNAPL</sequence>